<evidence type="ECO:0000313" key="1">
    <source>
        <dbReference type="EMBL" id="KAL2815024.1"/>
    </source>
</evidence>
<evidence type="ECO:0000313" key="2">
    <source>
        <dbReference type="Proteomes" id="UP001610335"/>
    </source>
</evidence>
<dbReference type="Proteomes" id="UP001610335">
    <property type="component" value="Unassembled WGS sequence"/>
</dbReference>
<name>A0ABR4HIP5_9EURO</name>
<organism evidence="1 2">
    <name type="scientific">Aspergillus cavernicola</name>
    <dbReference type="NCBI Taxonomy" id="176166"/>
    <lineage>
        <taxon>Eukaryota</taxon>
        <taxon>Fungi</taxon>
        <taxon>Dikarya</taxon>
        <taxon>Ascomycota</taxon>
        <taxon>Pezizomycotina</taxon>
        <taxon>Eurotiomycetes</taxon>
        <taxon>Eurotiomycetidae</taxon>
        <taxon>Eurotiales</taxon>
        <taxon>Aspergillaceae</taxon>
        <taxon>Aspergillus</taxon>
        <taxon>Aspergillus subgen. Nidulantes</taxon>
    </lineage>
</organism>
<protein>
    <submittedName>
        <fullName evidence="1">Uncharacterized protein</fullName>
    </submittedName>
</protein>
<dbReference type="EMBL" id="JBFXLS010000117">
    <property type="protein sequence ID" value="KAL2815024.1"/>
    <property type="molecule type" value="Genomic_DNA"/>
</dbReference>
<accession>A0ABR4HIP5</accession>
<keyword evidence="2" id="KW-1185">Reference proteome</keyword>
<comment type="caution">
    <text evidence="1">The sequence shown here is derived from an EMBL/GenBank/DDBJ whole genome shotgun (WGS) entry which is preliminary data.</text>
</comment>
<proteinExistence type="predicted"/>
<reference evidence="1 2" key="1">
    <citation type="submission" date="2024-07" db="EMBL/GenBank/DDBJ databases">
        <title>Section-level genome sequencing and comparative genomics of Aspergillus sections Usti and Cavernicolus.</title>
        <authorList>
            <consortium name="Lawrence Berkeley National Laboratory"/>
            <person name="Nybo J.L."/>
            <person name="Vesth T.C."/>
            <person name="Theobald S."/>
            <person name="Frisvad J.C."/>
            <person name="Larsen T.O."/>
            <person name="Kjaerboelling I."/>
            <person name="Rothschild-Mancinelli K."/>
            <person name="Lyhne E.K."/>
            <person name="Kogle M.E."/>
            <person name="Barry K."/>
            <person name="Clum A."/>
            <person name="Na H."/>
            <person name="Ledsgaard L."/>
            <person name="Lin J."/>
            <person name="Lipzen A."/>
            <person name="Kuo A."/>
            <person name="Riley R."/>
            <person name="Mondo S."/>
            <person name="LaButti K."/>
            <person name="Haridas S."/>
            <person name="Pangalinan J."/>
            <person name="Salamov A.A."/>
            <person name="Simmons B.A."/>
            <person name="Magnuson J.K."/>
            <person name="Chen J."/>
            <person name="Drula E."/>
            <person name="Henrissat B."/>
            <person name="Wiebenga A."/>
            <person name="Lubbers R.J."/>
            <person name="Gomes A.C."/>
            <person name="Makela M.R."/>
            <person name="Stajich J."/>
            <person name="Grigoriev I.V."/>
            <person name="Mortensen U.H."/>
            <person name="De vries R.P."/>
            <person name="Baker S.E."/>
            <person name="Andersen M.R."/>
        </authorList>
    </citation>
    <scope>NUCLEOTIDE SEQUENCE [LARGE SCALE GENOMIC DNA]</scope>
    <source>
        <strain evidence="1 2">CBS 600.67</strain>
    </source>
</reference>
<gene>
    <name evidence="1" type="ORF">BDW59DRAFT_166938</name>
</gene>
<sequence length="201" mass="22587">MEGIHARDAKTELVRETPKTAAEVVALSGRLLTVTLLPFADLDYINGVTSAYLQRFILYTEVSSAMHQEKPLQRIAYSWIRGKGLIAASDNPSSAHDATGASVAELQASYTQLATQNDSMPSSQRDLREWRTEAKRINEQLLAWARSIPDYWQSLKFINGQVIDPSIPTHRSVCEVCPSCQIATIWNLWRVQRLSRSPSDR</sequence>